<evidence type="ECO:0000313" key="2">
    <source>
        <dbReference type="Proteomes" id="UP001597318"/>
    </source>
</evidence>
<gene>
    <name evidence="1" type="ORF">ACFSKK_22250</name>
</gene>
<dbReference type="EMBL" id="JBHUIK010000007">
    <property type="protein sequence ID" value="MFD2216401.1"/>
    <property type="molecule type" value="Genomic_DNA"/>
</dbReference>
<comment type="caution">
    <text evidence="1">The sequence shown here is derived from an EMBL/GenBank/DDBJ whole genome shotgun (WGS) entry which is preliminary data.</text>
</comment>
<dbReference type="RefSeq" id="WP_247347711.1">
    <property type="nucleotide sequence ID" value="NZ_CP095551.1"/>
</dbReference>
<name>A0ABW5C5Q8_9BACI</name>
<accession>A0ABW5C5Q8</accession>
<dbReference type="Proteomes" id="UP001597318">
    <property type="component" value="Unassembled WGS sequence"/>
</dbReference>
<proteinExistence type="predicted"/>
<evidence type="ECO:0000313" key="1">
    <source>
        <dbReference type="EMBL" id="MFD2216401.1"/>
    </source>
</evidence>
<sequence length="84" mass="9761">MKAIAIDIKHSVFNNDTEAIMYVIKDNEVEPPEYIFSIPVITFSWSAVSEDDIKFGFYNVFGDKDKEKRLLNEMKKAIRTIEGR</sequence>
<keyword evidence="2" id="KW-1185">Reference proteome</keyword>
<organism evidence="1 2">
    <name type="scientific">Metabacillus endolithicus</name>
    <dbReference type="NCBI Taxonomy" id="1535204"/>
    <lineage>
        <taxon>Bacteria</taxon>
        <taxon>Bacillati</taxon>
        <taxon>Bacillota</taxon>
        <taxon>Bacilli</taxon>
        <taxon>Bacillales</taxon>
        <taxon>Bacillaceae</taxon>
        <taxon>Metabacillus</taxon>
    </lineage>
</organism>
<reference evidence="2" key="1">
    <citation type="journal article" date="2019" name="Int. J. Syst. Evol. Microbiol.">
        <title>The Global Catalogue of Microorganisms (GCM) 10K type strain sequencing project: providing services to taxonomists for standard genome sequencing and annotation.</title>
        <authorList>
            <consortium name="The Broad Institute Genomics Platform"/>
            <consortium name="The Broad Institute Genome Sequencing Center for Infectious Disease"/>
            <person name="Wu L."/>
            <person name="Ma J."/>
        </authorList>
    </citation>
    <scope>NUCLEOTIDE SEQUENCE [LARGE SCALE GENOMIC DNA]</scope>
    <source>
        <strain evidence="2">CGMCC 1.15474</strain>
    </source>
</reference>
<protein>
    <submittedName>
        <fullName evidence="1">Uncharacterized protein</fullName>
    </submittedName>
</protein>